<keyword evidence="3" id="KW-0238">DNA-binding</keyword>
<dbReference type="Gene3D" id="1.10.10.2910">
    <property type="match status" value="1"/>
</dbReference>
<comment type="similarity">
    <text evidence="1">Belongs to the short-chain fatty acyl-CoA assimilation regulator (ScfR) family.</text>
</comment>
<protein>
    <submittedName>
        <fullName evidence="3">DNA-binding protein</fullName>
    </submittedName>
</protein>
<evidence type="ECO:0000313" key="3">
    <source>
        <dbReference type="EMBL" id="REC56268.1"/>
    </source>
</evidence>
<feature type="domain" description="HTH cro/C1-type" evidence="2">
    <location>
        <begin position="9"/>
        <end position="63"/>
    </location>
</feature>
<dbReference type="GO" id="GO:0003677">
    <property type="term" value="F:DNA binding"/>
    <property type="evidence" value="ECO:0007669"/>
    <property type="project" value="UniProtKB-KW"/>
</dbReference>
<dbReference type="InterPro" id="IPR052345">
    <property type="entry name" value="Rad_response_metalloprotease"/>
</dbReference>
<dbReference type="Pfam" id="PF06114">
    <property type="entry name" value="Peptidase_M78"/>
    <property type="match status" value="1"/>
</dbReference>
<organism evidence="3 4">
    <name type="scientific">Chryseobacterium piscium</name>
    <dbReference type="NCBI Taxonomy" id="333702"/>
    <lineage>
        <taxon>Bacteria</taxon>
        <taxon>Pseudomonadati</taxon>
        <taxon>Bacteroidota</taxon>
        <taxon>Flavobacteriia</taxon>
        <taxon>Flavobacteriales</taxon>
        <taxon>Weeksellaceae</taxon>
        <taxon>Chryseobacterium group</taxon>
        <taxon>Chryseobacterium</taxon>
    </lineage>
</organism>
<evidence type="ECO:0000256" key="1">
    <source>
        <dbReference type="ARBA" id="ARBA00007227"/>
    </source>
</evidence>
<dbReference type="InterPro" id="IPR010982">
    <property type="entry name" value="Lambda_DNA-bd_dom_sf"/>
</dbReference>
<dbReference type="CDD" id="cd00093">
    <property type="entry name" value="HTH_XRE"/>
    <property type="match status" value="1"/>
</dbReference>
<dbReference type="EMBL" id="QNVS01000007">
    <property type="protein sequence ID" value="REC56268.1"/>
    <property type="molecule type" value="Genomic_DNA"/>
</dbReference>
<keyword evidence="4" id="KW-1185">Reference proteome</keyword>
<evidence type="ECO:0000259" key="2">
    <source>
        <dbReference type="PROSITE" id="PS50943"/>
    </source>
</evidence>
<reference evidence="3 4" key="1">
    <citation type="journal article" date="2006" name="Int. J. Syst. Evol. Microbiol.">
        <title>Chryseobacterium piscium sp. nov., isolated from fish of the South Atlantic Ocean off South Africa.</title>
        <authorList>
            <person name="de Beer H."/>
            <person name="Hugo C.J."/>
            <person name="Jooste P.J."/>
            <person name="Vancanneyt M."/>
            <person name="Coenye T."/>
            <person name="Vandamme P."/>
        </authorList>
    </citation>
    <scope>NUCLEOTIDE SEQUENCE [LARGE SCALE GENOMIC DNA]</scope>
    <source>
        <strain evidence="3 4">CCUG 51923</strain>
    </source>
</reference>
<name>A0A3D9BRW8_9FLAO</name>
<gene>
    <name evidence="3" type="ORF">DRF62_04170</name>
</gene>
<proteinExistence type="inferred from homology"/>
<dbReference type="InterPro" id="IPR010359">
    <property type="entry name" value="IrrE_HExxH"/>
</dbReference>
<sequence>MKSSVAQRIKNSRIHKGFSQQEVADHLGVSKQMISKYEMGKSLPESSKIIKLSKLFGQKPDYFFRKAEVEIGEISFRKKSSLGTKKVNALKEEVRICIENYIYVENILGIQIAFENPLKDFKIKSEKDITTAADLVKEKWNIGSDAIYNIIELFEDKHIKVIEVDDDSSKFDGLATIIDHKFGIIVISKNMNVERKRFTLMHELGHLLLDILQHDEKVQEKLCNLFASEMLLSTANIIEEFGRQRSSITATETQNVQRKYGISFRAIVFKLEQVGIISKINYVNFYKKINFNPEIKKIIDFSRYQGTEKSDRYENLVLRAVAEEHITVSKASSLLRKQMCEIKEKLDLNIG</sequence>
<dbReference type="AlphaFoldDB" id="A0A3D9BRW8"/>
<dbReference type="PANTHER" id="PTHR43236">
    <property type="entry name" value="ANTITOXIN HIGA1"/>
    <property type="match status" value="1"/>
</dbReference>
<dbReference type="InterPro" id="IPR001387">
    <property type="entry name" value="Cro/C1-type_HTH"/>
</dbReference>
<comment type="caution">
    <text evidence="3">The sequence shown here is derived from an EMBL/GenBank/DDBJ whole genome shotgun (WGS) entry which is preliminary data.</text>
</comment>
<accession>A0A3D9BRW8</accession>
<dbReference type="Proteomes" id="UP000256512">
    <property type="component" value="Unassembled WGS sequence"/>
</dbReference>
<dbReference type="Gene3D" id="1.10.260.40">
    <property type="entry name" value="lambda repressor-like DNA-binding domains"/>
    <property type="match status" value="1"/>
</dbReference>
<dbReference type="PROSITE" id="PS50943">
    <property type="entry name" value="HTH_CROC1"/>
    <property type="match status" value="1"/>
</dbReference>
<dbReference type="SUPFAM" id="SSF47413">
    <property type="entry name" value="lambda repressor-like DNA-binding domains"/>
    <property type="match status" value="1"/>
</dbReference>
<dbReference type="RefSeq" id="WP_115949212.1">
    <property type="nucleotide sequence ID" value="NZ_QNVS01000007.1"/>
</dbReference>
<dbReference type="Pfam" id="PF01381">
    <property type="entry name" value="HTH_3"/>
    <property type="match status" value="1"/>
</dbReference>
<dbReference type="PANTHER" id="PTHR43236:SF1">
    <property type="entry name" value="BLL7220 PROTEIN"/>
    <property type="match status" value="1"/>
</dbReference>
<evidence type="ECO:0000313" key="4">
    <source>
        <dbReference type="Proteomes" id="UP000256512"/>
    </source>
</evidence>
<dbReference type="SMART" id="SM00530">
    <property type="entry name" value="HTH_XRE"/>
    <property type="match status" value="1"/>
</dbReference>